<comment type="similarity">
    <text evidence="1">Belongs to the thioesterase PaaI family.</text>
</comment>
<dbReference type="Pfam" id="PF03061">
    <property type="entry name" value="4HBT"/>
    <property type="match status" value="1"/>
</dbReference>
<keyword evidence="2" id="KW-0378">Hydrolase</keyword>
<dbReference type="Proteomes" id="UP001218188">
    <property type="component" value="Unassembled WGS sequence"/>
</dbReference>
<gene>
    <name evidence="4" type="ORF">C8F04DRAFT_1080725</name>
</gene>
<dbReference type="CDD" id="cd03443">
    <property type="entry name" value="PaaI_thioesterase"/>
    <property type="match status" value="1"/>
</dbReference>
<organism evidence="4 5">
    <name type="scientific">Mycena alexandri</name>
    <dbReference type="NCBI Taxonomy" id="1745969"/>
    <lineage>
        <taxon>Eukaryota</taxon>
        <taxon>Fungi</taxon>
        <taxon>Dikarya</taxon>
        <taxon>Basidiomycota</taxon>
        <taxon>Agaricomycotina</taxon>
        <taxon>Agaricomycetes</taxon>
        <taxon>Agaricomycetidae</taxon>
        <taxon>Agaricales</taxon>
        <taxon>Marasmiineae</taxon>
        <taxon>Mycenaceae</taxon>
        <taxon>Mycena</taxon>
    </lineage>
</organism>
<evidence type="ECO:0000259" key="3">
    <source>
        <dbReference type="Pfam" id="PF03061"/>
    </source>
</evidence>
<keyword evidence="5" id="KW-1185">Reference proteome</keyword>
<comment type="caution">
    <text evidence="4">The sequence shown here is derived from an EMBL/GenBank/DDBJ whole genome shotgun (WGS) entry which is preliminary data.</text>
</comment>
<accession>A0AAD6T7G6</accession>
<evidence type="ECO:0000313" key="4">
    <source>
        <dbReference type="EMBL" id="KAJ7041239.1"/>
    </source>
</evidence>
<dbReference type="SUPFAM" id="SSF54637">
    <property type="entry name" value="Thioesterase/thiol ester dehydrase-isomerase"/>
    <property type="match status" value="1"/>
</dbReference>
<name>A0AAD6T7G6_9AGAR</name>
<feature type="domain" description="Thioesterase" evidence="3">
    <location>
        <begin position="79"/>
        <end position="152"/>
    </location>
</feature>
<reference evidence="4" key="1">
    <citation type="submission" date="2023-03" db="EMBL/GenBank/DDBJ databases">
        <title>Massive genome expansion in bonnet fungi (Mycena s.s.) driven by repeated elements and novel gene families across ecological guilds.</title>
        <authorList>
            <consortium name="Lawrence Berkeley National Laboratory"/>
            <person name="Harder C.B."/>
            <person name="Miyauchi S."/>
            <person name="Viragh M."/>
            <person name="Kuo A."/>
            <person name="Thoen E."/>
            <person name="Andreopoulos B."/>
            <person name="Lu D."/>
            <person name="Skrede I."/>
            <person name="Drula E."/>
            <person name="Henrissat B."/>
            <person name="Morin E."/>
            <person name="Kohler A."/>
            <person name="Barry K."/>
            <person name="LaButti K."/>
            <person name="Morin E."/>
            <person name="Salamov A."/>
            <person name="Lipzen A."/>
            <person name="Mereny Z."/>
            <person name="Hegedus B."/>
            <person name="Baldrian P."/>
            <person name="Stursova M."/>
            <person name="Weitz H."/>
            <person name="Taylor A."/>
            <person name="Grigoriev I.V."/>
            <person name="Nagy L.G."/>
            <person name="Martin F."/>
            <person name="Kauserud H."/>
        </authorList>
    </citation>
    <scope>NUCLEOTIDE SEQUENCE</scope>
    <source>
        <strain evidence="4">CBHHK200</strain>
    </source>
</reference>
<dbReference type="EMBL" id="JARJCM010000018">
    <property type="protein sequence ID" value="KAJ7041239.1"/>
    <property type="molecule type" value="Genomic_DNA"/>
</dbReference>
<dbReference type="InterPro" id="IPR029069">
    <property type="entry name" value="HotDog_dom_sf"/>
</dbReference>
<sequence>MLFADDIDEEIKRSLSDLSHVLGVVPDLKNPRPEFGDTILAQLLVTHASVQRKLEEPLKKEGRVFCEIIVVPDMLNGRGDLHGACSAFLIDMCSSLCLMVLQRGMHVSQSLNVVYHSPASLGEKLRIINTTMTVGARAMSARTEIWNATQRRLVASGVHIKMQPSTPKL</sequence>
<evidence type="ECO:0000256" key="1">
    <source>
        <dbReference type="ARBA" id="ARBA00008324"/>
    </source>
</evidence>
<dbReference type="PANTHER" id="PTHR21660:SF1">
    <property type="entry name" value="ACYL-COENZYME A THIOESTERASE 13"/>
    <property type="match status" value="1"/>
</dbReference>
<dbReference type="InterPro" id="IPR006683">
    <property type="entry name" value="Thioestr_dom"/>
</dbReference>
<dbReference type="AlphaFoldDB" id="A0AAD6T7G6"/>
<dbReference type="GO" id="GO:0047617">
    <property type="term" value="F:fatty acyl-CoA hydrolase activity"/>
    <property type="evidence" value="ECO:0007669"/>
    <property type="project" value="InterPro"/>
</dbReference>
<proteinExistence type="inferred from homology"/>
<evidence type="ECO:0000256" key="2">
    <source>
        <dbReference type="ARBA" id="ARBA00022801"/>
    </source>
</evidence>
<protein>
    <submittedName>
        <fullName evidence="4">HotDog domain-containing protein</fullName>
    </submittedName>
</protein>
<evidence type="ECO:0000313" key="5">
    <source>
        <dbReference type="Proteomes" id="UP001218188"/>
    </source>
</evidence>
<dbReference type="InterPro" id="IPR039298">
    <property type="entry name" value="ACOT13"/>
</dbReference>
<dbReference type="Gene3D" id="3.10.129.10">
    <property type="entry name" value="Hotdog Thioesterase"/>
    <property type="match status" value="1"/>
</dbReference>
<dbReference type="PANTHER" id="PTHR21660">
    <property type="entry name" value="THIOESTERASE SUPERFAMILY MEMBER-RELATED"/>
    <property type="match status" value="1"/>
</dbReference>